<reference evidence="2 3" key="1">
    <citation type="submission" date="2017-07" db="EMBL/GenBank/DDBJ databases">
        <title>The genome sequence of Paludifilum halophilum highlights mechanisms for microbial adaptation to high salt environemnts.</title>
        <authorList>
            <person name="Belbahri L."/>
        </authorList>
    </citation>
    <scope>NUCLEOTIDE SEQUENCE [LARGE SCALE GENOMIC DNA]</scope>
    <source>
        <strain evidence="2 3">DSM 102817</strain>
    </source>
</reference>
<feature type="transmembrane region" description="Helical" evidence="1">
    <location>
        <begin position="45"/>
        <end position="64"/>
    </location>
</feature>
<protein>
    <recommendedName>
        <fullName evidence="4">DUF3955 domain-containing protein</fullName>
    </recommendedName>
</protein>
<evidence type="ECO:0000313" key="2">
    <source>
        <dbReference type="EMBL" id="OYD08988.1"/>
    </source>
</evidence>
<sequence length="82" mass="8883">MKQLIVGCTLMLAGILLYGLRWVAGAILAAGQDVGLSQGLSRMGFFPFIFSLSLIIIGLLFIIVSDDGKPISKVNEDSKRRQ</sequence>
<dbReference type="EMBL" id="NOWF01000002">
    <property type="protein sequence ID" value="OYD08988.1"/>
    <property type="molecule type" value="Genomic_DNA"/>
</dbReference>
<evidence type="ECO:0008006" key="4">
    <source>
        <dbReference type="Google" id="ProtNLM"/>
    </source>
</evidence>
<keyword evidence="1" id="KW-0472">Membrane</keyword>
<evidence type="ECO:0000256" key="1">
    <source>
        <dbReference type="SAM" id="Phobius"/>
    </source>
</evidence>
<proteinExistence type="predicted"/>
<keyword evidence="1" id="KW-1133">Transmembrane helix</keyword>
<dbReference type="Proteomes" id="UP000215459">
    <property type="component" value="Unassembled WGS sequence"/>
</dbReference>
<gene>
    <name evidence="2" type="ORF">CHM34_04230</name>
</gene>
<keyword evidence="1" id="KW-0812">Transmembrane</keyword>
<keyword evidence="3" id="KW-1185">Reference proteome</keyword>
<accession>A0A235B9L2</accession>
<organism evidence="2 3">
    <name type="scientific">Paludifilum halophilum</name>
    <dbReference type="NCBI Taxonomy" id="1642702"/>
    <lineage>
        <taxon>Bacteria</taxon>
        <taxon>Bacillati</taxon>
        <taxon>Bacillota</taxon>
        <taxon>Bacilli</taxon>
        <taxon>Bacillales</taxon>
        <taxon>Thermoactinomycetaceae</taxon>
        <taxon>Paludifilum</taxon>
    </lineage>
</organism>
<comment type="caution">
    <text evidence="2">The sequence shown here is derived from an EMBL/GenBank/DDBJ whole genome shotgun (WGS) entry which is preliminary data.</text>
</comment>
<name>A0A235B9L2_9BACL</name>
<dbReference type="AlphaFoldDB" id="A0A235B9L2"/>
<evidence type="ECO:0000313" key="3">
    <source>
        <dbReference type="Proteomes" id="UP000215459"/>
    </source>
</evidence>